<dbReference type="Gene3D" id="3.30.1490.480">
    <property type="entry name" value="Endolytic murein transglycosylase"/>
    <property type="match status" value="1"/>
</dbReference>
<dbReference type="PANTHER" id="PTHR30518:SF2">
    <property type="entry name" value="ENDOLYTIC MUREIN TRANSGLYCOSYLASE"/>
    <property type="match status" value="1"/>
</dbReference>
<evidence type="ECO:0000256" key="4">
    <source>
        <dbReference type="ARBA" id="ARBA00023136"/>
    </source>
</evidence>
<dbReference type="GO" id="GO:0005886">
    <property type="term" value="C:plasma membrane"/>
    <property type="evidence" value="ECO:0007669"/>
    <property type="project" value="UniProtKB-SubCell"/>
</dbReference>
<comment type="function">
    <text evidence="7">Functions as a peptidoglycan terminase that cleaves nascent peptidoglycan strands endolytically to terminate their elongation.</text>
</comment>
<dbReference type="GO" id="GO:0008932">
    <property type="term" value="F:lytic endotransglycosylase activity"/>
    <property type="evidence" value="ECO:0007669"/>
    <property type="project" value="UniProtKB-UniRule"/>
</dbReference>
<dbReference type="Pfam" id="PF02618">
    <property type="entry name" value="YceG"/>
    <property type="match status" value="1"/>
</dbReference>
<dbReference type="AlphaFoldDB" id="A0A4R3NC73"/>
<keyword evidence="6 7" id="KW-0961">Cell wall biogenesis/degradation</keyword>
<evidence type="ECO:0000256" key="5">
    <source>
        <dbReference type="ARBA" id="ARBA00023239"/>
    </source>
</evidence>
<evidence type="ECO:0000313" key="9">
    <source>
        <dbReference type="Proteomes" id="UP000294650"/>
    </source>
</evidence>
<dbReference type="Proteomes" id="UP000294650">
    <property type="component" value="Unassembled WGS sequence"/>
</dbReference>
<keyword evidence="3 7" id="KW-1133">Transmembrane helix</keyword>
<keyword evidence="2 7" id="KW-0812">Transmembrane</keyword>
<comment type="caution">
    <text evidence="8">The sequence shown here is derived from an EMBL/GenBank/DDBJ whole genome shotgun (WGS) entry which is preliminary data.</text>
</comment>
<dbReference type="OrthoDB" id="9814591at2"/>
<keyword evidence="5 7" id="KW-0456">Lyase</keyword>
<proteinExistence type="inferred from homology"/>
<reference evidence="8 9" key="1">
    <citation type="submission" date="2019-03" db="EMBL/GenBank/DDBJ databases">
        <title>Genomic Encyclopedia of Type Strains, Phase IV (KMG-IV): sequencing the most valuable type-strain genomes for metagenomic binning, comparative biology and taxonomic classification.</title>
        <authorList>
            <person name="Goeker M."/>
        </authorList>
    </citation>
    <scope>NUCLEOTIDE SEQUENCE [LARGE SCALE GENOMIC DNA]</scope>
    <source>
        <strain evidence="8 9">DSM 25894</strain>
    </source>
</reference>
<dbReference type="CDD" id="cd08010">
    <property type="entry name" value="MltG_like"/>
    <property type="match status" value="1"/>
</dbReference>
<keyword evidence="9" id="KW-1185">Reference proteome</keyword>
<dbReference type="PANTHER" id="PTHR30518">
    <property type="entry name" value="ENDOLYTIC MUREIN TRANSGLYCOSYLASE"/>
    <property type="match status" value="1"/>
</dbReference>
<name>A0A4R3NC73_9BACI</name>
<dbReference type="InterPro" id="IPR003770">
    <property type="entry name" value="MLTG-like"/>
</dbReference>
<comment type="subcellular location">
    <subcellularLocation>
        <location evidence="7">Cell membrane</location>
        <topology evidence="7">Single-pass membrane protein</topology>
    </subcellularLocation>
</comment>
<gene>
    <name evidence="7" type="primary">mltG</name>
    <name evidence="8" type="ORF">EDD68_101440</name>
</gene>
<feature type="transmembrane region" description="Helical" evidence="7">
    <location>
        <begin position="27"/>
        <end position="50"/>
    </location>
</feature>
<keyword evidence="1 7" id="KW-1003">Cell membrane</keyword>
<comment type="catalytic activity">
    <reaction evidence="7">
        <text>a peptidoglycan chain = a peptidoglycan chain with N-acetyl-1,6-anhydromuramyl-[peptide] at the reducing end + a peptidoglycan chain with N-acetylglucosamine at the non-reducing end.</text>
        <dbReference type="EC" id="4.2.2.29"/>
    </reaction>
</comment>
<protein>
    <recommendedName>
        <fullName evidence="7">Endolytic murein transglycosylase</fullName>
        <ecNumber evidence="7">4.2.2.29</ecNumber>
    </recommendedName>
    <alternativeName>
        <fullName evidence="7">Peptidoglycan lytic transglycosylase</fullName>
    </alternativeName>
    <alternativeName>
        <fullName evidence="7">Peptidoglycan polymerization terminase</fullName>
    </alternativeName>
</protein>
<feature type="site" description="Important for catalytic activity" evidence="7">
    <location>
        <position position="259"/>
    </location>
</feature>
<dbReference type="NCBIfam" id="TIGR00247">
    <property type="entry name" value="endolytic transglycosylase MltG"/>
    <property type="match status" value="1"/>
</dbReference>
<evidence type="ECO:0000256" key="7">
    <source>
        <dbReference type="HAMAP-Rule" id="MF_02065"/>
    </source>
</evidence>
<evidence type="ECO:0000256" key="6">
    <source>
        <dbReference type="ARBA" id="ARBA00023316"/>
    </source>
</evidence>
<accession>A0A4R3NC73</accession>
<evidence type="ECO:0000256" key="2">
    <source>
        <dbReference type="ARBA" id="ARBA00022692"/>
    </source>
</evidence>
<evidence type="ECO:0000256" key="3">
    <source>
        <dbReference type="ARBA" id="ARBA00022989"/>
    </source>
</evidence>
<comment type="similarity">
    <text evidence="7">Belongs to the transglycosylase MltG family.</text>
</comment>
<evidence type="ECO:0000256" key="1">
    <source>
        <dbReference type="ARBA" id="ARBA00022475"/>
    </source>
</evidence>
<dbReference type="GO" id="GO:0071555">
    <property type="term" value="P:cell wall organization"/>
    <property type="evidence" value="ECO:0007669"/>
    <property type="project" value="UniProtKB-KW"/>
</dbReference>
<keyword evidence="4 7" id="KW-0472">Membrane</keyword>
<dbReference type="GO" id="GO:0009252">
    <property type="term" value="P:peptidoglycan biosynthetic process"/>
    <property type="evidence" value="ECO:0007669"/>
    <property type="project" value="UniProtKB-UniRule"/>
</dbReference>
<organism evidence="8 9">
    <name type="scientific">Melghiribacillus thermohalophilus</name>
    <dbReference type="NCBI Taxonomy" id="1324956"/>
    <lineage>
        <taxon>Bacteria</taxon>
        <taxon>Bacillati</taxon>
        <taxon>Bacillota</taxon>
        <taxon>Bacilli</taxon>
        <taxon>Bacillales</taxon>
        <taxon>Bacillaceae</taxon>
        <taxon>Melghiribacillus</taxon>
    </lineage>
</organism>
<sequence>MSPSDKDVDYTEKDLERYQEARMVRRIVVAVISVLIILMIAGGTTGYLYVKSALEPKDSDSEAQKEIEIPLGSSVSTIGEILEENGIIKNGTIFKYYVKFKNESGFQAGNYTFSPSMTLDEIVSSLKTGKVMKEAVLTVTIPEGKTIEEIANIYANHTSFTKEEFLDKVNDPDYIGQLIDRYPTILSDVVLDPQIRTPLEGYLFAATYDFYEENPSVEEVVERMLSKTEEVVIPYLDEIDQLGLTVHEAVTMASLVENEARNFEDRQIIAGVFYNRLDQNMPLQTDPTVLYALGEHKDRVLYEDLEVDSPYNTYKYAGIPIGPISNFAENSLQAIAQPEETDYLYFVASYEGDIYYAETYEEHLRLKEKYRN</sequence>
<dbReference type="Gene3D" id="3.30.160.60">
    <property type="entry name" value="Classic Zinc Finger"/>
    <property type="match status" value="1"/>
</dbReference>
<dbReference type="RefSeq" id="WP_132370567.1">
    <property type="nucleotide sequence ID" value="NZ_SMAN01000001.1"/>
</dbReference>
<dbReference type="EC" id="4.2.2.29" evidence="7"/>
<evidence type="ECO:0000313" key="8">
    <source>
        <dbReference type="EMBL" id="TCT27074.1"/>
    </source>
</evidence>
<dbReference type="HAMAP" id="MF_02065">
    <property type="entry name" value="MltG"/>
    <property type="match status" value="1"/>
</dbReference>
<dbReference type="EMBL" id="SMAN01000001">
    <property type="protein sequence ID" value="TCT27074.1"/>
    <property type="molecule type" value="Genomic_DNA"/>
</dbReference>